<keyword evidence="4" id="KW-1185">Reference proteome</keyword>
<accession>A0AAJ0D0P3</accession>
<dbReference type="EMBL" id="JASWJB010000007">
    <property type="protein sequence ID" value="KAK2616302.1"/>
    <property type="molecule type" value="Genomic_DNA"/>
</dbReference>
<organism evidence="3 4">
    <name type="scientific">Conoideocrella luteorostrata</name>
    <dbReference type="NCBI Taxonomy" id="1105319"/>
    <lineage>
        <taxon>Eukaryota</taxon>
        <taxon>Fungi</taxon>
        <taxon>Dikarya</taxon>
        <taxon>Ascomycota</taxon>
        <taxon>Pezizomycotina</taxon>
        <taxon>Sordariomycetes</taxon>
        <taxon>Hypocreomycetidae</taxon>
        <taxon>Hypocreales</taxon>
        <taxon>Clavicipitaceae</taxon>
        <taxon>Conoideocrella</taxon>
    </lineage>
</organism>
<comment type="caution">
    <text evidence="3">The sequence shown here is derived from an EMBL/GenBank/DDBJ whole genome shotgun (WGS) entry which is preliminary data.</text>
</comment>
<evidence type="ECO:0000256" key="1">
    <source>
        <dbReference type="SAM" id="Coils"/>
    </source>
</evidence>
<evidence type="ECO:0000313" key="3">
    <source>
        <dbReference type="EMBL" id="KAK2616302.1"/>
    </source>
</evidence>
<gene>
    <name evidence="3" type="ORF">QQS21_000736</name>
</gene>
<evidence type="ECO:0000313" key="4">
    <source>
        <dbReference type="Proteomes" id="UP001251528"/>
    </source>
</evidence>
<dbReference type="Proteomes" id="UP001251528">
    <property type="component" value="Unassembled WGS sequence"/>
</dbReference>
<name>A0AAJ0D0P3_9HYPO</name>
<evidence type="ECO:0000256" key="2">
    <source>
        <dbReference type="SAM" id="MobiDB-lite"/>
    </source>
</evidence>
<protein>
    <submittedName>
        <fullName evidence="3">Uncharacterized protein</fullName>
    </submittedName>
</protein>
<feature type="coiled-coil region" evidence="1">
    <location>
        <begin position="76"/>
        <end position="103"/>
    </location>
</feature>
<reference evidence="3" key="1">
    <citation type="submission" date="2023-06" db="EMBL/GenBank/DDBJ databases">
        <title>Conoideocrella luteorostrata (Hypocreales: Clavicipitaceae), a potential biocontrol fungus for elongate hemlock scale in United States Christmas tree production areas.</title>
        <authorList>
            <person name="Barrett H."/>
            <person name="Lovett B."/>
            <person name="Macias A.M."/>
            <person name="Stajich J.E."/>
            <person name="Kasson M.T."/>
        </authorList>
    </citation>
    <scope>NUCLEOTIDE SEQUENCE</scope>
    <source>
        <strain evidence="3">ARSEF 14590</strain>
    </source>
</reference>
<keyword evidence="1" id="KW-0175">Coiled coil</keyword>
<sequence>MVTNLASMRRADLPQISAKPPNGRGGFDNTGTQTPQKPYKNRMTRSRKLRNESTKLQLSLHELCEKLSTTGKIDKIKAQEDMINKLEVEVETAKKDAQDFKGESTELKVNMAKINQKMDL</sequence>
<dbReference type="AlphaFoldDB" id="A0AAJ0D0P3"/>
<feature type="compositionally biased region" description="Basic residues" evidence="2">
    <location>
        <begin position="39"/>
        <end position="48"/>
    </location>
</feature>
<proteinExistence type="predicted"/>
<feature type="region of interest" description="Disordered" evidence="2">
    <location>
        <begin position="1"/>
        <end position="52"/>
    </location>
</feature>